<comment type="similarity">
    <text evidence="1">Belongs to the GatC family.</text>
</comment>
<dbReference type="RefSeq" id="WP_058440546.1">
    <property type="nucleotide sequence ID" value="NZ_CAAAHU010000015.1"/>
</dbReference>
<dbReference type="GO" id="GO:0016740">
    <property type="term" value="F:transferase activity"/>
    <property type="evidence" value="ECO:0007669"/>
    <property type="project" value="UniProtKB-KW"/>
</dbReference>
<dbReference type="SUPFAM" id="SSF141000">
    <property type="entry name" value="Glu-tRNAGln amidotransferase C subunit"/>
    <property type="match status" value="1"/>
</dbReference>
<keyword evidence="1" id="KW-0648">Protein biosynthesis</keyword>
<dbReference type="PATRIC" id="fig|29422.6.peg.459"/>
<evidence type="ECO:0000313" key="2">
    <source>
        <dbReference type="EMBL" id="KTC86498.1"/>
    </source>
</evidence>
<keyword evidence="2" id="KW-0808">Transferase</keyword>
<dbReference type="HAMAP" id="MF_00122">
    <property type="entry name" value="GatC"/>
    <property type="match status" value="1"/>
</dbReference>
<organism evidence="2 3">
    <name type="scientific">Legionella brunensis</name>
    <dbReference type="NCBI Taxonomy" id="29422"/>
    <lineage>
        <taxon>Bacteria</taxon>
        <taxon>Pseudomonadati</taxon>
        <taxon>Pseudomonadota</taxon>
        <taxon>Gammaproteobacteria</taxon>
        <taxon>Legionellales</taxon>
        <taxon>Legionellaceae</taxon>
        <taxon>Legionella</taxon>
    </lineage>
</organism>
<gene>
    <name evidence="1" type="primary">gatC</name>
    <name evidence="2" type="ORF">Lbru_0439</name>
</gene>
<keyword evidence="1" id="KW-0547">Nucleotide-binding</keyword>
<dbReference type="GO" id="GO:0005524">
    <property type="term" value="F:ATP binding"/>
    <property type="evidence" value="ECO:0007669"/>
    <property type="project" value="UniProtKB-KW"/>
</dbReference>
<dbReference type="Gene3D" id="1.10.20.60">
    <property type="entry name" value="Glu-tRNAGln amidotransferase C subunit, N-terminal domain"/>
    <property type="match status" value="1"/>
</dbReference>
<dbReference type="PANTHER" id="PTHR15004">
    <property type="entry name" value="GLUTAMYL-TRNA(GLN) AMIDOTRANSFERASE SUBUNIT C, MITOCHONDRIAL"/>
    <property type="match status" value="1"/>
</dbReference>
<sequence>MAITKDDLENVKQLAYLNAESSDNIKLAEEVSAIMDFVEQLKQVDTTGIAPLFHPFHLHQRLRTDEVSEKDCTEQLAEIAPLFGDNLYWVPKVIDSGQ</sequence>
<dbReference type="STRING" id="29422.Lbru_0439"/>
<dbReference type="InterPro" id="IPR003837">
    <property type="entry name" value="GatC"/>
</dbReference>
<proteinExistence type="inferred from homology"/>
<keyword evidence="1" id="KW-0436">Ligase</keyword>
<comment type="catalytic activity">
    <reaction evidence="1">
        <text>L-glutamyl-tRNA(Gln) + L-glutamine + ATP + H2O = L-glutaminyl-tRNA(Gln) + L-glutamate + ADP + phosphate + H(+)</text>
        <dbReference type="Rhea" id="RHEA:17521"/>
        <dbReference type="Rhea" id="RHEA-COMP:9681"/>
        <dbReference type="Rhea" id="RHEA-COMP:9684"/>
        <dbReference type="ChEBI" id="CHEBI:15377"/>
        <dbReference type="ChEBI" id="CHEBI:15378"/>
        <dbReference type="ChEBI" id="CHEBI:29985"/>
        <dbReference type="ChEBI" id="CHEBI:30616"/>
        <dbReference type="ChEBI" id="CHEBI:43474"/>
        <dbReference type="ChEBI" id="CHEBI:58359"/>
        <dbReference type="ChEBI" id="CHEBI:78520"/>
        <dbReference type="ChEBI" id="CHEBI:78521"/>
        <dbReference type="ChEBI" id="CHEBI:456216"/>
    </reaction>
</comment>
<dbReference type="GO" id="GO:0070681">
    <property type="term" value="P:glutaminyl-tRNAGln biosynthesis via transamidation"/>
    <property type="evidence" value="ECO:0007669"/>
    <property type="project" value="TreeGrafter"/>
</dbReference>
<dbReference type="GO" id="GO:0006450">
    <property type="term" value="P:regulation of translational fidelity"/>
    <property type="evidence" value="ECO:0007669"/>
    <property type="project" value="InterPro"/>
</dbReference>
<accession>A0A0W0SSW0</accession>
<evidence type="ECO:0000256" key="1">
    <source>
        <dbReference type="HAMAP-Rule" id="MF_00122"/>
    </source>
</evidence>
<name>A0A0W0SSW0_9GAMM</name>
<reference evidence="2 3" key="1">
    <citation type="submission" date="2015-11" db="EMBL/GenBank/DDBJ databases">
        <title>Genomic analysis of 38 Legionella species identifies large and diverse effector repertoires.</title>
        <authorList>
            <person name="Burstein D."/>
            <person name="Amaro F."/>
            <person name="Zusman T."/>
            <person name="Lifshitz Z."/>
            <person name="Cohen O."/>
            <person name="Gilbert J.A."/>
            <person name="Pupko T."/>
            <person name="Shuman H.A."/>
            <person name="Segal G."/>
        </authorList>
    </citation>
    <scope>NUCLEOTIDE SEQUENCE [LARGE SCALE GENOMIC DNA]</scope>
    <source>
        <strain evidence="2 3">ATCC 43878</strain>
    </source>
</reference>
<keyword evidence="1" id="KW-0067">ATP-binding</keyword>
<dbReference type="EC" id="6.3.5.-" evidence="1"/>
<comment type="catalytic activity">
    <reaction evidence="1">
        <text>L-aspartyl-tRNA(Asn) + L-glutamine + ATP + H2O = L-asparaginyl-tRNA(Asn) + L-glutamate + ADP + phosphate + 2 H(+)</text>
        <dbReference type="Rhea" id="RHEA:14513"/>
        <dbReference type="Rhea" id="RHEA-COMP:9674"/>
        <dbReference type="Rhea" id="RHEA-COMP:9677"/>
        <dbReference type="ChEBI" id="CHEBI:15377"/>
        <dbReference type="ChEBI" id="CHEBI:15378"/>
        <dbReference type="ChEBI" id="CHEBI:29985"/>
        <dbReference type="ChEBI" id="CHEBI:30616"/>
        <dbReference type="ChEBI" id="CHEBI:43474"/>
        <dbReference type="ChEBI" id="CHEBI:58359"/>
        <dbReference type="ChEBI" id="CHEBI:78515"/>
        <dbReference type="ChEBI" id="CHEBI:78516"/>
        <dbReference type="ChEBI" id="CHEBI:456216"/>
    </reaction>
</comment>
<protein>
    <recommendedName>
        <fullName evidence="1">Aspartyl/glutamyl-tRNA(Asn/Gln) amidotransferase subunit C</fullName>
        <shortName evidence="1">Asp/Glu-ADT subunit C</shortName>
        <ecNumber evidence="1">6.3.5.-</ecNumber>
    </recommendedName>
</protein>
<dbReference type="EMBL" id="LNXV01000004">
    <property type="protein sequence ID" value="KTC86498.1"/>
    <property type="molecule type" value="Genomic_DNA"/>
</dbReference>
<keyword evidence="3" id="KW-1185">Reference proteome</keyword>
<dbReference type="OrthoDB" id="9794326at2"/>
<dbReference type="GO" id="GO:0050567">
    <property type="term" value="F:glutaminyl-tRNA synthase (glutamine-hydrolyzing) activity"/>
    <property type="evidence" value="ECO:0007669"/>
    <property type="project" value="UniProtKB-UniRule"/>
</dbReference>
<dbReference type="AlphaFoldDB" id="A0A0W0SSW0"/>
<dbReference type="Pfam" id="PF02686">
    <property type="entry name" value="GatC"/>
    <property type="match status" value="1"/>
</dbReference>
<dbReference type="NCBIfam" id="TIGR00135">
    <property type="entry name" value="gatC"/>
    <property type="match status" value="1"/>
</dbReference>
<dbReference type="Proteomes" id="UP000054742">
    <property type="component" value="Unassembled WGS sequence"/>
</dbReference>
<dbReference type="GO" id="GO:0050566">
    <property type="term" value="F:asparaginyl-tRNA synthase (glutamine-hydrolyzing) activity"/>
    <property type="evidence" value="ECO:0007669"/>
    <property type="project" value="RHEA"/>
</dbReference>
<comment type="function">
    <text evidence="1">Allows the formation of correctly charged Asn-tRNA(Asn) or Gln-tRNA(Gln) through the transamidation of misacylated Asp-tRNA(Asn) or Glu-tRNA(Gln) in organisms which lack either or both of asparaginyl-tRNA or glutaminyl-tRNA synthetases. The reaction takes place in the presence of glutamine and ATP through an activated phospho-Asp-tRNA(Asn) or phospho-Glu-tRNA(Gln).</text>
</comment>
<evidence type="ECO:0000313" key="3">
    <source>
        <dbReference type="Proteomes" id="UP000054742"/>
    </source>
</evidence>
<dbReference type="GO" id="GO:0006412">
    <property type="term" value="P:translation"/>
    <property type="evidence" value="ECO:0007669"/>
    <property type="project" value="UniProtKB-UniRule"/>
</dbReference>
<comment type="caution">
    <text evidence="2">The sequence shown here is derived from an EMBL/GenBank/DDBJ whole genome shotgun (WGS) entry which is preliminary data.</text>
</comment>
<comment type="subunit">
    <text evidence="1">Heterotrimer of A, B and C subunits.</text>
</comment>
<dbReference type="InterPro" id="IPR036113">
    <property type="entry name" value="Asp/Glu-ADT_sf_sub_c"/>
</dbReference>
<dbReference type="PANTHER" id="PTHR15004:SF0">
    <property type="entry name" value="GLUTAMYL-TRNA(GLN) AMIDOTRANSFERASE SUBUNIT C, MITOCHONDRIAL"/>
    <property type="match status" value="1"/>
</dbReference>